<feature type="domain" description="ABC transporter" evidence="15">
    <location>
        <begin position="2040"/>
        <end position="2265"/>
    </location>
</feature>
<dbReference type="GO" id="GO:0005524">
    <property type="term" value="F:ATP binding"/>
    <property type="evidence" value="ECO:0007669"/>
    <property type="project" value="UniProtKB-KW"/>
</dbReference>
<feature type="region of interest" description="Disordered" evidence="13">
    <location>
        <begin position="2266"/>
        <end position="2311"/>
    </location>
</feature>
<feature type="domain" description="ABC transporter" evidence="15">
    <location>
        <begin position="605"/>
        <end position="830"/>
    </location>
</feature>
<dbReference type="PANTHER" id="PTHR24223">
    <property type="entry name" value="ATP-BINDING CASSETTE SUB-FAMILY C"/>
    <property type="match status" value="1"/>
</dbReference>
<keyword evidence="5 14" id="KW-0812">Transmembrane</keyword>
<feature type="compositionally biased region" description="Low complexity" evidence="13">
    <location>
        <begin position="2286"/>
        <end position="2301"/>
    </location>
</feature>
<dbReference type="Pfam" id="PF00664">
    <property type="entry name" value="ABC_membrane"/>
    <property type="match status" value="4"/>
</dbReference>
<evidence type="ECO:0000259" key="15">
    <source>
        <dbReference type="PROSITE" id="PS50893"/>
    </source>
</evidence>
<keyword evidence="8" id="KW-0067">ATP-binding</keyword>
<feature type="transmembrane region" description="Helical" evidence="14">
    <location>
        <begin position="1069"/>
        <end position="1089"/>
    </location>
</feature>
<feature type="transmembrane region" description="Helical" evidence="14">
    <location>
        <begin position="1046"/>
        <end position="1063"/>
    </location>
</feature>
<feature type="transmembrane region" description="Helical" evidence="14">
    <location>
        <begin position="1868"/>
        <end position="1885"/>
    </location>
</feature>
<dbReference type="OrthoDB" id="6500128at2759"/>
<organism evidence="17 18">
    <name type="scientific">Orchesella cincta</name>
    <name type="common">Springtail</name>
    <name type="synonym">Podura cincta</name>
    <dbReference type="NCBI Taxonomy" id="48709"/>
    <lineage>
        <taxon>Eukaryota</taxon>
        <taxon>Metazoa</taxon>
        <taxon>Ecdysozoa</taxon>
        <taxon>Arthropoda</taxon>
        <taxon>Hexapoda</taxon>
        <taxon>Collembola</taxon>
        <taxon>Entomobryomorpha</taxon>
        <taxon>Entomobryoidea</taxon>
        <taxon>Orchesellidae</taxon>
        <taxon>Orchesellinae</taxon>
        <taxon>Orchesella</taxon>
    </lineage>
</organism>
<evidence type="ECO:0000256" key="14">
    <source>
        <dbReference type="SAM" id="Phobius"/>
    </source>
</evidence>
<keyword evidence="7" id="KW-0547">Nucleotide-binding</keyword>
<dbReference type="Proteomes" id="UP000094527">
    <property type="component" value="Unassembled WGS sequence"/>
</dbReference>
<dbReference type="EMBL" id="LJIJ01002994">
    <property type="protein sequence ID" value="ODM88995.1"/>
    <property type="molecule type" value="Genomic_DNA"/>
</dbReference>
<dbReference type="CDD" id="cd18603">
    <property type="entry name" value="ABC_6TM_MRP1_2_3_6_D2_like"/>
    <property type="match status" value="2"/>
</dbReference>
<dbReference type="InterPro" id="IPR050173">
    <property type="entry name" value="ABC_transporter_C-like"/>
</dbReference>
<feature type="transmembrane region" description="Helical" evidence="14">
    <location>
        <begin position="2467"/>
        <end position="2485"/>
    </location>
</feature>
<evidence type="ECO:0000256" key="9">
    <source>
        <dbReference type="ARBA" id="ARBA00022989"/>
    </source>
</evidence>
<dbReference type="OMA" id="WTIACAT"/>
<dbReference type="FunFam" id="1.20.1560.10:FF:000020">
    <property type="entry name" value="ABC metal ion transporter"/>
    <property type="match status" value="2"/>
</dbReference>
<comment type="catalytic activity">
    <reaction evidence="12">
        <text>leukotriene C4(in) + ATP + H2O = leukotriene C4(out) + ADP + phosphate + H(+)</text>
        <dbReference type="Rhea" id="RHEA:38963"/>
        <dbReference type="ChEBI" id="CHEBI:15377"/>
        <dbReference type="ChEBI" id="CHEBI:15378"/>
        <dbReference type="ChEBI" id="CHEBI:30616"/>
        <dbReference type="ChEBI" id="CHEBI:43474"/>
        <dbReference type="ChEBI" id="CHEBI:57973"/>
        <dbReference type="ChEBI" id="CHEBI:456216"/>
    </reaction>
    <physiologicalReaction direction="left-to-right" evidence="12">
        <dbReference type="Rhea" id="RHEA:38964"/>
    </physiologicalReaction>
</comment>
<dbReference type="STRING" id="48709.A0A1D2M7Q1"/>
<dbReference type="Gene3D" id="1.20.1560.10">
    <property type="entry name" value="ABC transporter type 1, transmembrane domain"/>
    <property type="match status" value="4"/>
</dbReference>
<feature type="transmembrane region" description="Helical" evidence="14">
    <location>
        <begin position="2605"/>
        <end position="2625"/>
    </location>
</feature>
<evidence type="ECO:0000259" key="16">
    <source>
        <dbReference type="PROSITE" id="PS50929"/>
    </source>
</evidence>
<dbReference type="Pfam" id="PF24357">
    <property type="entry name" value="TMD0_ABC"/>
    <property type="match status" value="1"/>
</dbReference>
<dbReference type="PROSITE" id="PS50893">
    <property type="entry name" value="ABC_TRANSPORTER_2"/>
    <property type="match status" value="4"/>
</dbReference>
<evidence type="ECO:0000256" key="4">
    <source>
        <dbReference type="ARBA" id="ARBA00022554"/>
    </source>
</evidence>
<evidence type="ECO:0000256" key="10">
    <source>
        <dbReference type="ARBA" id="ARBA00023136"/>
    </source>
</evidence>
<feature type="transmembrane region" description="Helical" evidence="14">
    <location>
        <begin position="1723"/>
        <end position="1743"/>
    </location>
</feature>
<feature type="transmembrane region" description="Helical" evidence="14">
    <location>
        <begin position="66"/>
        <end position="85"/>
    </location>
</feature>
<feature type="domain" description="ABC transmembrane type-1" evidence="16">
    <location>
        <begin position="2365"/>
        <end position="2633"/>
    </location>
</feature>
<evidence type="ECO:0000256" key="6">
    <source>
        <dbReference type="ARBA" id="ARBA00022737"/>
    </source>
</evidence>
<feature type="transmembrane region" description="Helical" evidence="14">
    <location>
        <begin position="2395"/>
        <end position="2425"/>
    </location>
</feature>
<feature type="transmembrane region" description="Helical" evidence="14">
    <location>
        <begin position="1529"/>
        <end position="1549"/>
    </location>
</feature>
<feature type="transmembrane region" description="Helical" evidence="14">
    <location>
        <begin position="27"/>
        <end position="46"/>
    </location>
</feature>
<feature type="transmembrane region" description="Helical" evidence="14">
    <location>
        <begin position="405"/>
        <end position="424"/>
    </location>
</feature>
<feature type="transmembrane region" description="Helical" evidence="14">
    <location>
        <begin position="97"/>
        <end position="114"/>
    </location>
</feature>
<dbReference type="PANTHER" id="PTHR24223:SF443">
    <property type="entry name" value="MULTIDRUG-RESISTANCE LIKE PROTEIN 1, ISOFORM I"/>
    <property type="match status" value="1"/>
</dbReference>
<gene>
    <name evidence="17" type="ORF">Ocin01_17685</name>
</gene>
<feature type="domain" description="ABC transmembrane type-1" evidence="16">
    <location>
        <begin position="933"/>
        <end position="1211"/>
    </location>
</feature>
<feature type="transmembrane region" description="Helical" evidence="14">
    <location>
        <begin position="156"/>
        <end position="177"/>
    </location>
</feature>
<feature type="transmembrane region" description="Helical" evidence="14">
    <location>
        <begin position="2348"/>
        <end position="2375"/>
    </location>
</feature>
<dbReference type="SUPFAM" id="SSF52540">
    <property type="entry name" value="P-loop containing nucleoside triphosphate hydrolases"/>
    <property type="match status" value="4"/>
</dbReference>
<dbReference type="FunFam" id="3.40.50.300:FF:003492">
    <property type="entry name" value="AGAP012735-PA"/>
    <property type="match status" value="2"/>
</dbReference>
<dbReference type="EC" id="7.6.2.3" evidence="11"/>
<feature type="transmembrane region" description="Helical" evidence="14">
    <location>
        <begin position="1183"/>
        <end position="1203"/>
    </location>
</feature>
<feature type="transmembrane region" description="Helical" evidence="14">
    <location>
        <begin position="969"/>
        <end position="997"/>
    </location>
</feature>
<dbReference type="PROSITE" id="PS00211">
    <property type="entry name" value="ABC_TRANSPORTER_1"/>
    <property type="match status" value="4"/>
</dbReference>
<evidence type="ECO:0000256" key="13">
    <source>
        <dbReference type="SAM" id="MobiDB-lite"/>
    </source>
</evidence>
<feature type="transmembrane region" description="Helical" evidence="14">
    <location>
        <begin position="1462"/>
        <end position="1481"/>
    </location>
</feature>
<sequence length="2846" mass="318099">LLCFPKDWDLSWNTDNPVFTPCFEHTVLAFLAPAFLWVFAPLDLYFSRVSVYSTEIPWSALNIGKLFLNGFLSTIETGFQVMYFFTEVAYPVDLWGPVVRSLTFSLYMGLLLYSKKRGICSSGVQFLFWLILTLTQGIRFRTVISGLDRLESHPLVYVAEVVYFPLVVGQFILHCWADIPPIHQNELNSKTKKKITLEASASFLSKLVFEWVTPLAWVGFRKPLEYSDLWHLNWSETSQHNVPLFDQNWPKDLNRGLTSTSTTTEQKKSSEDTKEAGVLIALSKTFGWTYLVALLIRTVTNLLLFVSPQILNILIDFVSSSNEPTWKGILYATIMFLSAFIGTIFAAYALHMFYLTGLHAKSALVSAVYRKALLLSNSAKRAESMGEIVNHMAVDVNYIAEFSQYAYNLWGAPVIIAMAFYFLWGILGPSSLAGFVVILILLPLNLYIASKAQSFQKQQMRWKDKRTKLMNEILSGIKVLKLYAWEPSFENQVLKIRNEELRVLRTIAYLNSISDFIWTCSPFLVAICTFGTYVLIDKDRVLDAQTAFVSLSLFNLMSQPLTFFPFLISSFIQASVGVKRLSKYLNADELDLDTVSHSQTEANPIVIQDGCFSWDKDSETDTLKDINLQVKEGQLVAILGAVGAGKSSLLSSLLNELIKTCGYANIKGNIAYVAQQAWIQNGSVKDNILFGKPYDSQKYNKILEACALLPDLEMLVAGDKTEIGEKGINLSGGQRQRLSLARAVYSNADVFLLDDPLSAVDAHVGKHIFEKVLGPKGILRRKTRLLVTHGIGYLPSMDNIIVMMDGRISEEGTYQELLDRKGAFSEFLKQHSSSSSSSSSIENEVKSIPKTLKGSGSTSEMEYLSTEETLRRRKYSKASMCSSIAVSEAEKDHLIEIEKAETKSVKASVYLDYFQAAGWTIACATLALHFTFQVFSVGANLWLSEWTSVPLENSIGNETSPAPAPDQTFYLTIYGCLGVCQGVAILFASLVMAIGTVRSSNVIHFRTLHRIMRAPLSFFDVTPLGRIVNRFSRDVDSMDNILPLSLRYVLSGSFSVLATLVVISISTPIFIALVPPVGLLYFFVQKFYIATSRQLKRLESVTRSPIYSHFGETLSGATTIRAFRQQERFVMEMEEKVDHNMRSYHCSVSSNRWLQVRLETIGNSVVFFAALFAVLGRETLSPGLVGLSVSYALQITMALIMLVRITSDMETNIVAVERLKEYSDVVQEAAWETNDPFRKPVKEWPQAGKIVFDSYQTKYRPGLDLVLRNVSCTINPGEKIGIVGRTGAGKSSMTLAVFRIGLPGGLDYEVAEGGENLSVGQRSLVCLARALLRRTKILVLDEATASVDLDTDELIQKTIRKEFKDATVITIAHRLNTILDSDRVIVMDNGEIREFDSPQNLLGDENSIFCQMTKESGTMGSGFRTRASQILHLHFELIAKLDWDLTWNTNNPFFTSCFEHTVLALLAPAFLWAFAPLDLYFSRVSVFSTEIPWSALNIGKLFLNGCLSTIETGFQVMYFFSEVAYPVDLWGPVVLSLTYSLYMGLLLYSKKRGICSSGVQFLFWLILTLTQAIRFRTVISGLDRLETHPLVCVAEVVYFPLVVGQFILHCWADIPQIHQNELNSKMKKKITSEASASFLSKLFFEWFTPLAWTGFRKPLEYSDLWHLNWSETSQHNVPLFDENWPKDLNRGLTPISPTKEQRNSLEDKKEAGVLLALSKTFGWTYLIAFLICTVTNLLLFVSPQILNILIDFVSSSTEPTWKGILYATIMFLSGFIGTIITGYALHMFKLIGLHAKSALVSAVYRKALLLSNSAKRAESMGEIVNHMAVDVNYISEFTQYAYNLWCAPAIIAMAFYFLWGILGPSSSAGFVVILVLLPLNLYVASKAKSFQKQQMRWKDKRTKLMNEILSGIKVLKLNAWEPSFENQVLKIRNEELRVLRRIAYLNSISDFIWTCAPFLVAISTFGTYVLIDKDRVLDAQTAFVSLSLFNLISQPLTYLPFLISSFIQASVGVKRLSKYLNADELDLDTVSHSQTETNPIVIKDGCFSWDKESENGTLEDINLQVKEGQLVAILGEVGAGKSSLLSSLLNELIKTRGYVNIKGNIAYVAQQAWIQNGSVRDNILFGKPYDSHKYNKILEACALLPDLEILVAGDKTEIGEKGINLSGGQRQRLALARAVYSNADVFLLDDPLSAVDAHVGKHIFEKVLGPKGLLRKKTRLLVTHGIVYLPFMDNIIVMSDGQITEEGTYQQLLNRKGAFADFLKQHSSSSSSSSPSLETEVKTVPTSGDTSEIESSTSGGSNTRRKHRKASIASSFTTSTIEKDRLIEIEKAETKNVKASVYLNYFQAAGWTIACATLALHFTFQVFSVGANLWLSEWTSVPLENAKGNETSHDQTFYLTIYGCLGVCQGVAILFASLVMAIGTVRSSNVIHFRTLHRIMRAPLSFFDVTPLGRIVNRFAKDCSPMSLRYVLSGTFSVLATLVVISISTPIFIALVPPVGLLYFFVQKFYIATSRQLKRLESVTRSPIYSQFSETISGATTIRAFRQQERFVKEMEQKVDHNMRSYYCSVSSNRWMQIRLETLGHGVVFFAALFAVLGRETLSPGLVGLSVSYALQITAALMVLVRMFCDMETNIVAVERLKEYNNVVQEAAWETKEQLRKPEKEWPQGGQIVFDSYHTKYRPGLDLVLRNVSCTINPGEKIGIVGRTGAGKSSLSLAIFRIGLPGGLDYEVAEGGENLSVGQKSLVCLARALLRRTKILVLDEATASVDLDTDELIQKTIRKEFKDATVINIAHRLNTILDSDRVIVMDNGEIREFDSPQNLLGDDNSIFSQLAKESGAGSSQID</sequence>
<feature type="transmembrane region" description="Helical" evidence="14">
    <location>
        <begin position="288"/>
        <end position="308"/>
    </location>
</feature>
<feature type="transmembrane region" description="Helical" evidence="14">
    <location>
        <begin position="548"/>
        <end position="572"/>
    </location>
</feature>
<proteinExistence type="inferred from homology"/>
<keyword evidence="6" id="KW-0677">Repeat</keyword>
<feature type="transmembrane region" description="Helical" evidence="14">
    <location>
        <begin position="2582"/>
        <end position="2599"/>
    </location>
</feature>
<feature type="transmembrane region" description="Helical" evidence="14">
    <location>
        <begin position="1951"/>
        <end position="1971"/>
    </location>
</feature>
<dbReference type="InterPro" id="IPR011527">
    <property type="entry name" value="ABC1_TM_dom"/>
</dbReference>
<dbReference type="InterPro" id="IPR003593">
    <property type="entry name" value="AAA+_ATPase"/>
</dbReference>
<feature type="transmembrane region" description="Helical" evidence="14">
    <location>
        <begin position="1991"/>
        <end position="2011"/>
    </location>
</feature>
<dbReference type="CDD" id="cd18595">
    <property type="entry name" value="ABC_6TM_MRP1_2_3_6_D1_like"/>
    <property type="match status" value="2"/>
</dbReference>
<dbReference type="InterPro" id="IPR036640">
    <property type="entry name" value="ABC1_TM_sf"/>
</dbReference>
<reference evidence="17 18" key="1">
    <citation type="journal article" date="2016" name="Genome Biol. Evol.">
        <title>Gene Family Evolution Reflects Adaptation to Soil Environmental Stressors in the Genome of the Collembolan Orchesella cincta.</title>
        <authorList>
            <person name="Faddeeva-Vakhrusheva A."/>
            <person name="Derks M.F."/>
            <person name="Anvar S.Y."/>
            <person name="Agamennone V."/>
            <person name="Suring W."/>
            <person name="Smit S."/>
            <person name="van Straalen N.M."/>
            <person name="Roelofs D."/>
        </authorList>
    </citation>
    <scope>NUCLEOTIDE SEQUENCE [LARGE SCALE GENOMIC DNA]</scope>
    <source>
        <tissue evidence="17">Mixed pool</tissue>
    </source>
</reference>
<dbReference type="SUPFAM" id="SSF90123">
    <property type="entry name" value="ABC transporter transmembrane region"/>
    <property type="match status" value="4"/>
</dbReference>
<feature type="transmembrane region" description="Helical" evidence="14">
    <location>
        <begin position="2491"/>
        <end position="2511"/>
    </location>
</feature>
<dbReference type="GO" id="GO:0005774">
    <property type="term" value="C:vacuolar membrane"/>
    <property type="evidence" value="ECO:0007669"/>
    <property type="project" value="UniProtKB-SubCell"/>
</dbReference>
<dbReference type="PROSITE" id="PS50929">
    <property type="entry name" value="ABC_TM1F"/>
    <property type="match status" value="4"/>
</dbReference>
<evidence type="ECO:0000256" key="3">
    <source>
        <dbReference type="ARBA" id="ARBA00022448"/>
    </source>
</evidence>
<evidence type="ECO:0000256" key="7">
    <source>
        <dbReference type="ARBA" id="ARBA00022741"/>
    </source>
</evidence>
<keyword evidence="3" id="KW-0813">Transport</keyword>
<feature type="transmembrane region" description="Helical" evidence="14">
    <location>
        <begin position="430"/>
        <end position="448"/>
    </location>
</feature>
<accession>A0A1D2M7Q1</accession>
<dbReference type="InterPro" id="IPR027417">
    <property type="entry name" value="P-loop_NTPase"/>
</dbReference>
<feature type="transmembrane region" description="Helical" evidence="14">
    <location>
        <begin position="1842"/>
        <end position="1862"/>
    </location>
</feature>
<feature type="domain" description="ABC transporter" evidence="15">
    <location>
        <begin position="2615"/>
        <end position="2836"/>
    </location>
</feature>
<evidence type="ECO:0000256" key="5">
    <source>
        <dbReference type="ARBA" id="ARBA00022692"/>
    </source>
</evidence>
<feature type="compositionally biased region" description="Low complexity" evidence="13">
    <location>
        <begin position="2267"/>
        <end position="2276"/>
    </location>
</feature>
<evidence type="ECO:0000256" key="8">
    <source>
        <dbReference type="ARBA" id="ARBA00022840"/>
    </source>
</evidence>
<feature type="domain" description="ABC transmembrane type-1" evidence="16">
    <location>
        <begin position="1726"/>
        <end position="2008"/>
    </location>
</feature>
<feature type="transmembrane region" description="Helical" evidence="14">
    <location>
        <begin position="1763"/>
        <end position="1785"/>
    </location>
</feature>
<evidence type="ECO:0000313" key="17">
    <source>
        <dbReference type="EMBL" id="ODM88995.1"/>
    </source>
</evidence>
<keyword evidence="10 14" id="KW-0472">Membrane</keyword>
<feature type="non-terminal residue" evidence="17">
    <location>
        <position position="1"/>
    </location>
</feature>
<dbReference type="InterPro" id="IPR003439">
    <property type="entry name" value="ABC_transporter-like_ATP-bd"/>
</dbReference>
<dbReference type="InterPro" id="IPR017871">
    <property type="entry name" value="ABC_transporter-like_CS"/>
</dbReference>
<feature type="transmembrane region" description="Helical" evidence="14">
    <location>
        <begin position="1588"/>
        <end position="1608"/>
    </location>
</feature>
<dbReference type="InterPro" id="IPR056227">
    <property type="entry name" value="TMD0_ABC"/>
</dbReference>
<dbReference type="Pfam" id="PF00005">
    <property type="entry name" value="ABC_tran"/>
    <property type="match status" value="4"/>
</dbReference>
<comment type="similarity">
    <text evidence="2">Belongs to the ABC transporter superfamily. ABCC family. Conjugate transporter (TC 3.A.1.208) subfamily.</text>
</comment>
<evidence type="ECO:0000313" key="18">
    <source>
        <dbReference type="Proteomes" id="UP000094527"/>
    </source>
</evidence>
<dbReference type="FunFam" id="1.20.1560.10:FF:000001">
    <property type="entry name" value="ATP-binding cassette subfamily C member 1"/>
    <property type="match status" value="2"/>
</dbReference>
<keyword evidence="18" id="KW-1185">Reference proteome</keyword>
<protein>
    <recommendedName>
        <fullName evidence="11">ABC-type glutathione-S-conjugate transporter</fullName>
        <ecNumber evidence="11">7.6.2.3</ecNumber>
    </recommendedName>
</protein>
<dbReference type="GO" id="GO:0000323">
    <property type="term" value="C:lytic vacuole"/>
    <property type="evidence" value="ECO:0007669"/>
    <property type="project" value="UniProtKB-ARBA"/>
</dbReference>
<feature type="transmembrane region" description="Helical" evidence="14">
    <location>
        <begin position="126"/>
        <end position="144"/>
    </location>
</feature>
<evidence type="ECO:0000256" key="2">
    <source>
        <dbReference type="ARBA" id="ARBA00009726"/>
    </source>
</evidence>
<feature type="domain" description="ABC transporter" evidence="15">
    <location>
        <begin position="1184"/>
        <end position="1414"/>
    </location>
</feature>
<dbReference type="FunFam" id="3.40.50.300:FF:000293">
    <property type="entry name" value="ATP binding cassette subfamily C member 1"/>
    <property type="match status" value="2"/>
</dbReference>
<feature type="transmembrane region" description="Helical" evidence="14">
    <location>
        <begin position="516"/>
        <end position="536"/>
    </location>
</feature>
<dbReference type="Gene3D" id="3.40.50.300">
    <property type="entry name" value="P-loop containing nucleotide triphosphate hydrolases"/>
    <property type="match status" value="6"/>
</dbReference>
<feature type="domain" description="ABC transmembrane type-1" evidence="16">
    <location>
        <begin position="291"/>
        <end position="573"/>
    </location>
</feature>
<dbReference type="GO" id="GO:0016887">
    <property type="term" value="F:ATP hydrolysis activity"/>
    <property type="evidence" value="ECO:0007669"/>
    <property type="project" value="InterPro"/>
</dbReference>
<feature type="transmembrane region" description="Helical" evidence="14">
    <location>
        <begin position="1561"/>
        <end position="1582"/>
    </location>
</feature>
<comment type="caution">
    <text evidence="17">The sequence shown here is derived from an EMBL/GenBank/DDBJ whole genome shotgun (WGS) entry which is preliminary data.</text>
</comment>
<evidence type="ECO:0000256" key="11">
    <source>
        <dbReference type="ARBA" id="ARBA00024220"/>
    </source>
</evidence>
<keyword evidence="9 14" id="KW-1133">Transmembrane helix</keyword>
<dbReference type="CDD" id="cd03250">
    <property type="entry name" value="ABCC_MRP_domain1"/>
    <property type="match status" value="2"/>
</dbReference>
<name>A0A1D2M7Q1_ORCCI</name>
<comment type="subcellular location">
    <subcellularLocation>
        <location evidence="1">Vacuole membrane</location>
        <topology evidence="1">Multi-pass membrane protein</topology>
    </subcellularLocation>
</comment>
<evidence type="ECO:0000256" key="12">
    <source>
        <dbReference type="ARBA" id="ARBA00047523"/>
    </source>
</evidence>
<evidence type="ECO:0000256" key="1">
    <source>
        <dbReference type="ARBA" id="ARBA00004128"/>
    </source>
</evidence>
<feature type="transmembrane region" description="Helical" evidence="14">
    <location>
        <begin position="328"/>
        <end position="350"/>
    </location>
</feature>
<dbReference type="GO" id="GO:0015431">
    <property type="term" value="F:ABC-type glutathione S-conjugate transporter activity"/>
    <property type="evidence" value="ECO:0007669"/>
    <property type="project" value="UniProtKB-EC"/>
</dbReference>
<feature type="transmembrane region" description="Helical" evidence="14">
    <location>
        <begin position="1160"/>
        <end position="1177"/>
    </location>
</feature>
<feature type="non-terminal residue" evidence="17">
    <location>
        <position position="2846"/>
    </location>
</feature>
<keyword evidence="4" id="KW-0926">Vacuole</keyword>
<dbReference type="SMART" id="SM00382">
    <property type="entry name" value="AAA"/>
    <property type="match status" value="4"/>
</dbReference>